<dbReference type="EMBL" id="JAUOPB010000614">
    <property type="protein sequence ID" value="MDO6425316.1"/>
    <property type="molecule type" value="Genomic_DNA"/>
</dbReference>
<organism evidence="2 3">
    <name type="scientific">Saccharophagus degradans</name>
    <dbReference type="NCBI Taxonomy" id="86304"/>
    <lineage>
        <taxon>Bacteria</taxon>
        <taxon>Pseudomonadati</taxon>
        <taxon>Pseudomonadota</taxon>
        <taxon>Gammaproteobacteria</taxon>
        <taxon>Cellvibrionales</taxon>
        <taxon>Cellvibrionaceae</taxon>
        <taxon>Saccharophagus</taxon>
    </lineage>
</organism>
<proteinExistence type="predicted"/>
<dbReference type="Pfam" id="PF03471">
    <property type="entry name" value="CorC_HlyC"/>
    <property type="match status" value="1"/>
</dbReference>
<dbReference type="Gene3D" id="3.30.465.10">
    <property type="match status" value="1"/>
</dbReference>
<dbReference type="InterPro" id="IPR005170">
    <property type="entry name" value="Transptr-assoc_dom"/>
</dbReference>
<feature type="non-terminal residue" evidence="2">
    <location>
        <position position="1"/>
    </location>
</feature>
<sequence length="72" mass="8095">AYVREINKSLDWELPTDGPKTLNGLIIETLESIPDANVCLQIGRYQIETLQMTDNLIKSAKIIPLPVEDLDD</sequence>
<gene>
    <name evidence="2" type="ORF">Q4521_22785</name>
</gene>
<evidence type="ECO:0000313" key="2">
    <source>
        <dbReference type="EMBL" id="MDO6425316.1"/>
    </source>
</evidence>
<evidence type="ECO:0000259" key="1">
    <source>
        <dbReference type="SMART" id="SM01091"/>
    </source>
</evidence>
<name>A0AAW7XCF6_9GAMM</name>
<dbReference type="RefSeq" id="WP_303494817.1">
    <property type="nucleotide sequence ID" value="NZ_JAUOPB010000614.1"/>
</dbReference>
<evidence type="ECO:0000313" key="3">
    <source>
        <dbReference type="Proteomes" id="UP001169760"/>
    </source>
</evidence>
<feature type="domain" description="Transporter-associated" evidence="1">
    <location>
        <begin position="1"/>
        <end position="66"/>
    </location>
</feature>
<dbReference type="InterPro" id="IPR036318">
    <property type="entry name" value="FAD-bd_PCMH-like_sf"/>
</dbReference>
<dbReference type="Proteomes" id="UP001169760">
    <property type="component" value="Unassembled WGS sequence"/>
</dbReference>
<dbReference type="SMART" id="SM01091">
    <property type="entry name" value="CorC_HlyC"/>
    <property type="match status" value="1"/>
</dbReference>
<dbReference type="AlphaFoldDB" id="A0AAW7XCF6"/>
<dbReference type="GO" id="GO:0050660">
    <property type="term" value="F:flavin adenine dinucleotide binding"/>
    <property type="evidence" value="ECO:0007669"/>
    <property type="project" value="InterPro"/>
</dbReference>
<comment type="caution">
    <text evidence="2">The sequence shown here is derived from an EMBL/GenBank/DDBJ whole genome shotgun (WGS) entry which is preliminary data.</text>
</comment>
<reference evidence="2" key="1">
    <citation type="submission" date="2023-07" db="EMBL/GenBank/DDBJ databases">
        <title>Genome content predicts the carbon catabolic preferences of heterotrophic bacteria.</title>
        <authorList>
            <person name="Gralka M."/>
        </authorList>
    </citation>
    <scope>NUCLEOTIDE SEQUENCE</scope>
    <source>
        <strain evidence="2">I3M17_2</strain>
    </source>
</reference>
<dbReference type="SUPFAM" id="SSF56176">
    <property type="entry name" value="FAD-binding/transporter-associated domain-like"/>
    <property type="match status" value="1"/>
</dbReference>
<dbReference type="InterPro" id="IPR016169">
    <property type="entry name" value="FAD-bd_PCMH_sub2"/>
</dbReference>
<protein>
    <submittedName>
        <fullName evidence="2">Transporter associated domain-containing protein</fullName>
    </submittedName>
</protein>
<accession>A0AAW7XCF6</accession>